<dbReference type="KEGG" id="cbae:COR50_15480"/>
<feature type="transmembrane region" description="Helical" evidence="7">
    <location>
        <begin position="288"/>
        <end position="308"/>
    </location>
</feature>
<feature type="transmembrane region" description="Helical" evidence="7">
    <location>
        <begin position="150"/>
        <end position="168"/>
    </location>
</feature>
<keyword evidence="6 7" id="KW-0472">Membrane</keyword>
<comment type="subcellular location">
    <subcellularLocation>
        <location evidence="1">Cell membrane</location>
        <topology evidence="1">Multi-pass membrane protein</topology>
    </subcellularLocation>
</comment>
<evidence type="ECO:0000256" key="3">
    <source>
        <dbReference type="ARBA" id="ARBA00022475"/>
    </source>
</evidence>
<evidence type="ECO:0000256" key="7">
    <source>
        <dbReference type="SAM" id="Phobius"/>
    </source>
</evidence>
<dbReference type="InterPro" id="IPR002656">
    <property type="entry name" value="Acyl_transf_3_dom"/>
</dbReference>
<feature type="transmembrane region" description="Helical" evidence="7">
    <location>
        <begin position="203"/>
        <end position="220"/>
    </location>
</feature>
<evidence type="ECO:0000256" key="5">
    <source>
        <dbReference type="ARBA" id="ARBA00022989"/>
    </source>
</evidence>
<dbReference type="GO" id="GO:0005886">
    <property type="term" value="C:plasma membrane"/>
    <property type="evidence" value="ECO:0007669"/>
    <property type="project" value="UniProtKB-SubCell"/>
</dbReference>
<evidence type="ECO:0000256" key="4">
    <source>
        <dbReference type="ARBA" id="ARBA00022692"/>
    </source>
</evidence>
<dbReference type="RefSeq" id="WP_098194824.1">
    <property type="nucleotide sequence ID" value="NZ_CP023777.1"/>
</dbReference>
<feature type="domain" description="Acyltransferase 3" evidence="8">
    <location>
        <begin position="26"/>
        <end position="337"/>
    </location>
</feature>
<dbReference type="Proteomes" id="UP000220133">
    <property type="component" value="Chromosome"/>
</dbReference>
<dbReference type="OrthoDB" id="7579632at2"/>
<dbReference type="GO" id="GO:0016413">
    <property type="term" value="F:O-acetyltransferase activity"/>
    <property type="evidence" value="ECO:0007669"/>
    <property type="project" value="TreeGrafter"/>
</dbReference>
<feature type="transmembrane region" description="Helical" evidence="7">
    <location>
        <begin position="30"/>
        <end position="48"/>
    </location>
</feature>
<keyword evidence="3" id="KW-1003">Cell membrane</keyword>
<dbReference type="Pfam" id="PF01757">
    <property type="entry name" value="Acyl_transf_3"/>
    <property type="match status" value="1"/>
</dbReference>
<name>A0A291QWZ0_9BACT</name>
<feature type="transmembrane region" description="Helical" evidence="7">
    <location>
        <begin position="232"/>
        <end position="252"/>
    </location>
</feature>
<evidence type="ECO:0000256" key="1">
    <source>
        <dbReference type="ARBA" id="ARBA00004651"/>
    </source>
</evidence>
<feature type="transmembrane region" description="Helical" evidence="7">
    <location>
        <begin position="320"/>
        <end position="341"/>
    </location>
</feature>
<evidence type="ECO:0000259" key="8">
    <source>
        <dbReference type="Pfam" id="PF01757"/>
    </source>
</evidence>
<comment type="similarity">
    <text evidence="2">Belongs to the acyltransferase 3 family.</text>
</comment>
<keyword evidence="4 7" id="KW-0812">Transmembrane</keyword>
<protein>
    <recommendedName>
        <fullName evidence="8">Acyltransferase 3 domain-containing protein</fullName>
    </recommendedName>
</protein>
<feature type="transmembrane region" description="Helical" evidence="7">
    <location>
        <begin position="258"/>
        <end position="276"/>
    </location>
</feature>
<proteinExistence type="inferred from homology"/>
<dbReference type="AlphaFoldDB" id="A0A291QWZ0"/>
<dbReference type="EMBL" id="CP023777">
    <property type="protein sequence ID" value="ATL48450.1"/>
    <property type="molecule type" value="Genomic_DNA"/>
</dbReference>
<evidence type="ECO:0000256" key="6">
    <source>
        <dbReference type="ARBA" id="ARBA00023136"/>
    </source>
</evidence>
<keyword evidence="5 7" id="KW-1133">Transmembrane helix</keyword>
<dbReference type="GO" id="GO:0009246">
    <property type="term" value="P:enterobacterial common antigen biosynthetic process"/>
    <property type="evidence" value="ECO:0007669"/>
    <property type="project" value="TreeGrafter"/>
</dbReference>
<evidence type="ECO:0000256" key="2">
    <source>
        <dbReference type="ARBA" id="ARBA00007400"/>
    </source>
</evidence>
<evidence type="ECO:0000313" key="9">
    <source>
        <dbReference type="EMBL" id="ATL48450.1"/>
    </source>
</evidence>
<feature type="transmembrane region" description="Helical" evidence="7">
    <location>
        <begin position="60"/>
        <end position="82"/>
    </location>
</feature>
<feature type="transmembrane region" description="Helical" evidence="7">
    <location>
        <begin position="94"/>
        <end position="114"/>
    </location>
</feature>
<dbReference type="PANTHER" id="PTHR40074:SF2">
    <property type="entry name" value="O-ACETYLTRANSFERASE WECH"/>
    <property type="match status" value="1"/>
</dbReference>
<feature type="transmembrane region" description="Helical" evidence="7">
    <location>
        <begin position="175"/>
        <end position="191"/>
    </location>
</feature>
<reference evidence="9 10" key="1">
    <citation type="submission" date="2017-10" db="EMBL/GenBank/DDBJ databases">
        <title>Paenichitinophaga pekingensis gen. nov., sp. nov., isolated from activated sludge.</title>
        <authorList>
            <person name="Jin D."/>
            <person name="Kong X."/>
            <person name="Deng Y."/>
            <person name="Bai Z."/>
        </authorList>
    </citation>
    <scope>NUCLEOTIDE SEQUENCE [LARGE SCALE GENOMIC DNA]</scope>
    <source>
        <strain evidence="9 10">13</strain>
    </source>
</reference>
<evidence type="ECO:0000313" key="10">
    <source>
        <dbReference type="Proteomes" id="UP000220133"/>
    </source>
</evidence>
<accession>A0A291QWZ0</accession>
<sequence>MASIDGAIPLEQGAMKSAAKQAQYLEYINNFRGFVILLVVGIHILLEWPAGSKTHLVMDIIFQDCTIMFVFMSGFLFQHLAFKFEYRTYLRKKFQNVILPYFIISIPILCYRLYLNDIPGIVTAVHPDFASWSKGEQLIYYITRGAHMPQLWFIPVIAIYYLLAPVLINIDRRPKLYFIVFPALVALSIYIQRGENLSDTPRTATYFLSAYMFGMIMSRYRDQYLVFARKYWILLTAVILIAAWACYHFKIIHGPFMYLQKMYSCAFFLLLFWKLADRAPKYLSTLAAYSFAIYFLHYYYVLIVRILGEKLTGGPIPGNLLNWLICFIAVMVCTVLTIMIIKKLTGKNSRMLIGS</sequence>
<gene>
    <name evidence="9" type="ORF">COR50_15480</name>
</gene>
<organism evidence="9 10">
    <name type="scientific">Chitinophaga caeni</name>
    <dbReference type="NCBI Taxonomy" id="2029983"/>
    <lineage>
        <taxon>Bacteria</taxon>
        <taxon>Pseudomonadati</taxon>
        <taxon>Bacteroidota</taxon>
        <taxon>Chitinophagia</taxon>
        <taxon>Chitinophagales</taxon>
        <taxon>Chitinophagaceae</taxon>
        <taxon>Chitinophaga</taxon>
    </lineage>
</organism>
<keyword evidence="10" id="KW-1185">Reference proteome</keyword>
<dbReference type="PANTHER" id="PTHR40074">
    <property type="entry name" value="O-ACETYLTRANSFERASE WECH"/>
    <property type="match status" value="1"/>
</dbReference>